<dbReference type="InterPro" id="IPR023809">
    <property type="entry name" value="Thiopep_bacteriocin_synth_dom"/>
</dbReference>
<dbReference type="Pfam" id="PF04738">
    <property type="entry name" value="Lant_dehydr_N"/>
    <property type="match status" value="1"/>
</dbReference>
<dbReference type="OrthoDB" id="1273722at2"/>
<dbReference type="InterPro" id="IPR006827">
    <property type="entry name" value="Lant_deHydtase_N"/>
</dbReference>
<sequence>MRGVKFRRVDAATIRICVHSWPDAPTTWPAYGDAAAFRGWVREAWGTPGLAEAVWTASPQFASRVEAICAGVAQDADRISPVALSLARYLVRAQRRATPFGLFAGVAAVCFDTAAPVASSGVLATQVRPDAAWLASVVKRLEADPNVRSGLRVQANNLAVVQGTRVVVRRRPHASPPGEGTCSVRNTRAVQLAVSSAATPLLWAELVETLAAAFAEFPHQSAETLVADLVDQGVLISVLRPPSTCTDPIGHILDHLDPNEADDGDGQRCVAARLRSLAAHGHARVAHPAEPRALAERMRGLANVEQPLAIDLRLSDRVTLPEQVAADVVVATDVLRRLTPDPTGRPEWCVYRSRFVDRYGMAAVIPLADVIDPVTGLGYPTHFHTPADGADPSLSGRDERLLALAQQASIDGAREVVLDDAAMVALAGTDHDSYRVSAHVDVSAEIRAVSLDALSAGQYTVAVTGMGRSALATAGRFLDLLPEVDREKMSREFALLPVAVEGAMPAQVSFPPHNLRSQNVLRARQVLPWLISLAECRPPAVGAIDLDDLGVAADRDRLVLVSMSRRRVVEPTVAHAGAVHTMPMIARFLVELPRATDARLKPFDWGAASCLPFRPALRYGRVLLTAARWRIDPAALPDVSAAEAEWAAAWDALRQRLDLPAWVQVGHGDQRLRLNQDHAVDRALLRAHLHASAGPVTVLEAAGPDDFGWLSGRAHEIVVPVASTVAPAHAPAAVTARSTWPPPAAAKPVIPGSCGLVSASLTCAPSMMDTILSRWLPMLLAEWDEPPRWWFVRLQHPVPHLRLRFHTDDYGHAAHRLGRWAARLRQSGFAGDLSLDTYHPESGRYGDEPALTAAHDLFAADSSAALAQLSVVAHRRSNGQALTAASMVDLAAAMLGSRGDGWEWLVARRDRPGLPPIDRAVLHDAVTLDRAGVPPPVRRAWQERAAAATRYAAALAASGGAVTSDSVLASLLHLHHIRVHGPDETAEEATYRIARHIALAAVRPRRSAAGASR</sequence>
<proteinExistence type="predicted"/>
<evidence type="ECO:0000313" key="4">
    <source>
        <dbReference type="Proteomes" id="UP000199632"/>
    </source>
</evidence>
<keyword evidence="4" id="KW-1185">Reference proteome</keyword>
<name>A0A1H3USD9_9ACTN</name>
<dbReference type="NCBIfam" id="TIGR03891">
    <property type="entry name" value="thiopep_ocin"/>
    <property type="match status" value="1"/>
</dbReference>
<evidence type="ECO:0000259" key="1">
    <source>
        <dbReference type="Pfam" id="PF04738"/>
    </source>
</evidence>
<evidence type="ECO:0000259" key="2">
    <source>
        <dbReference type="Pfam" id="PF14028"/>
    </source>
</evidence>
<evidence type="ECO:0000313" key="3">
    <source>
        <dbReference type="EMBL" id="SDZ64941.1"/>
    </source>
</evidence>
<organism evidence="3 4">
    <name type="scientific">Asanoa ishikariensis</name>
    <dbReference type="NCBI Taxonomy" id="137265"/>
    <lineage>
        <taxon>Bacteria</taxon>
        <taxon>Bacillati</taxon>
        <taxon>Actinomycetota</taxon>
        <taxon>Actinomycetes</taxon>
        <taxon>Micromonosporales</taxon>
        <taxon>Micromonosporaceae</taxon>
        <taxon>Asanoa</taxon>
    </lineage>
</organism>
<dbReference type="Pfam" id="PF14028">
    <property type="entry name" value="Lant_dehydr_C"/>
    <property type="match status" value="1"/>
</dbReference>
<feature type="domain" description="Thiopeptide-type bacteriocin biosynthesis" evidence="2">
    <location>
        <begin position="758"/>
        <end position="996"/>
    </location>
</feature>
<dbReference type="RefSeq" id="WP_090803738.1">
    <property type="nucleotide sequence ID" value="NZ_BOND01000029.1"/>
</dbReference>
<protein>
    <submittedName>
        <fullName evidence="3">Thiopeptide-type bacteriocin biosynthesis domain-containing protein</fullName>
    </submittedName>
</protein>
<dbReference type="Proteomes" id="UP000199632">
    <property type="component" value="Unassembled WGS sequence"/>
</dbReference>
<dbReference type="STRING" id="137265.SAMN05421684_7881"/>
<dbReference type="AlphaFoldDB" id="A0A1H3USD9"/>
<dbReference type="EMBL" id="FNQB01000005">
    <property type="protein sequence ID" value="SDZ64941.1"/>
    <property type="molecule type" value="Genomic_DNA"/>
</dbReference>
<gene>
    <name evidence="3" type="ORF">SAMN05421684_7881</name>
</gene>
<feature type="domain" description="Lantibiotic dehydratase N-terminal" evidence="1">
    <location>
        <begin position="48"/>
        <end position="685"/>
    </location>
</feature>
<reference evidence="4" key="1">
    <citation type="submission" date="2016-10" db="EMBL/GenBank/DDBJ databases">
        <authorList>
            <person name="Varghese N."/>
            <person name="Submissions S."/>
        </authorList>
    </citation>
    <scope>NUCLEOTIDE SEQUENCE [LARGE SCALE GENOMIC DNA]</scope>
    <source>
        <strain evidence="4">DSM 44718</strain>
    </source>
</reference>
<accession>A0A1H3USD9</accession>